<evidence type="ECO:0000313" key="2">
    <source>
        <dbReference type="Proteomes" id="UP001143910"/>
    </source>
</evidence>
<proteinExistence type="predicted"/>
<protein>
    <submittedName>
        <fullName evidence="1">Uncharacterized protein</fullName>
    </submittedName>
</protein>
<keyword evidence="2" id="KW-1185">Reference proteome</keyword>
<dbReference type="EMBL" id="JANJQO010000467">
    <property type="protein sequence ID" value="KAJ2977486.1"/>
    <property type="molecule type" value="Genomic_DNA"/>
</dbReference>
<accession>A0ACC1NG52</accession>
<organism evidence="1 2">
    <name type="scientific">Zarea fungicola</name>
    <dbReference type="NCBI Taxonomy" id="93591"/>
    <lineage>
        <taxon>Eukaryota</taxon>
        <taxon>Fungi</taxon>
        <taxon>Dikarya</taxon>
        <taxon>Ascomycota</taxon>
        <taxon>Pezizomycotina</taxon>
        <taxon>Sordariomycetes</taxon>
        <taxon>Hypocreomycetidae</taxon>
        <taxon>Hypocreales</taxon>
        <taxon>Cordycipitaceae</taxon>
        <taxon>Zarea</taxon>
    </lineage>
</organism>
<name>A0ACC1NG52_9HYPO</name>
<comment type="caution">
    <text evidence="1">The sequence shown here is derived from an EMBL/GenBank/DDBJ whole genome shotgun (WGS) entry which is preliminary data.</text>
</comment>
<evidence type="ECO:0000313" key="1">
    <source>
        <dbReference type="EMBL" id="KAJ2977486.1"/>
    </source>
</evidence>
<sequence length="343" mass="36828">MTSPSEQTLLITGANSFVGGHIISLALNKGYHVRGTVRSEASAAKAAALFPEYASTLSLSVIGDSSDEKSYAKAFAGTSKPITGVINVAAPFLLKVDNIAAELLDPAVNCALAIIQATKNYGTHVRRFINTSSFAAICDFSQGFRPGYTYTEEDWNPQGYQDALKADVPTAYCISKALAEKALWDFIAQEKPAFSLTALNPAWVFGPHVGPITNLKSLNESTEALHKMLDAKSIPGTDFAAFCDVRTVAVAHIASFETPEAANQRFLLGQHFDYQSAADAARQDLPELKSRIPEGAVGAGKVEPVYAVNGNKAERVLGLKYIPLEQCMKDSFIQLLTAEKTAM</sequence>
<reference evidence="1" key="1">
    <citation type="submission" date="2022-08" db="EMBL/GenBank/DDBJ databases">
        <title>Genome Sequence of Lecanicillium fungicola.</title>
        <authorList>
            <person name="Buettner E."/>
        </authorList>
    </citation>
    <scope>NUCLEOTIDE SEQUENCE</scope>
    <source>
        <strain evidence="1">Babe33</strain>
    </source>
</reference>
<gene>
    <name evidence="1" type="ORF">NQ176_g4342</name>
</gene>
<dbReference type="Proteomes" id="UP001143910">
    <property type="component" value="Unassembled WGS sequence"/>
</dbReference>